<sequence>MAEAAQKRQKTKAVDIESSSTELPLTIAQKGFQQIRGDIIFGRLKPGQRLKLDQMTGTYGASVSTLREILSRLSSEGFVIAEGQKGFEVAPVSPAGFREVASLRRLLESFALEASFAAADLEWEGAVVSAHHKLAQMERRMLAGDRDDTELWKRYDREFHQALISACGSQALLETYGTIYDHYLRYQMVAVVFRGADAASEHQALLECALARDANKAIAIIAAHIQHCVDHTVGQGLLGEDRPLALPPLDPETVGDSAYRRIRSDILFGRLAPGQKLKLERMKADYGIGVSTLREILNRLASEQLVSAEGQKGFEVFPVSAANLKEIAALRQLLECYALELSFAIGDIEWEGRVVAAHHKLARMEAKMAAGDPTAVEPWKRYDWQFHQALISACGSRILIETHAAIFDKYLRYQVIALSYRGGIADKEHKALLDCALDRDATTATKVLKAHVAGGVTHALAQKKIR</sequence>
<dbReference type="SMART" id="SM00345">
    <property type="entry name" value="HTH_GNTR"/>
    <property type="match status" value="2"/>
</dbReference>
<proteinExistence type="predicted"/>
<keyword evidence="2" id="KW-0238">DNA-binding</keyword>
<dbReference type="Gene3D" id="1.20.120.530">
    <property type="entry name" value="GntR ligand-binding domain-like"/>
    <property type="match status" value="2"/>
</dbReference>
<keyword evidence="1" id="KW-0805">Transcription regulation</keyword>
<evidence type="ECO:0000256" key="3">
    <source>
        <dbReference type="ARBA" id="ARBA00023163"/>
    </source>
</evidence>
<dbReference type="EMBL" id="JBHUIP010000003">
    <property type="protein sequence ID" value="MFD2261905.1"/>
    <property type="molecule type" value="Genomic_DNA"/>
</dbReference>
<evidence type="ECO:0000256" key="1">
    <source>
        <dbReference type="ARBA" id="ARBA00023015"/>
    </source>
</evidence>
<dbReference type="Pfam" id="PF00392">
    <property type="entry name" value="GntR"/>
    <property type="match status" value="2"/>
</dbReference>
<dbReference type="SUPFAM" id="SSF46785">
    <property type="entry name" value="Winged helix' DNA-binding domain"/>
    <property type="match status" value="2"/>
</dbReference>
<evidence type="ECO:0000313" key="5">
    <source>
        <dbReference type="EMBL" id="MFD2261905.1"/>
    </source>
</evidence>
<dbReference type="InterPro" id="IPR036388">
    <property type="entry name" value="WH-like_DNA-bd_sf"/>
</dbReference>
<dbReference type="PANTHER" id="PTHR43537:SF20">
    <property type="entry name" value="HTH-TYPE TRANSCRIPTIONAL REPRESSOR GLAR"/>
    <property type="match status" value="1"/>
</dbReference>
<protein>
    <submittedName>
        <fullName evidence="5">GntR family transcriptional regulator</fullName>
    </submittedName>
</protein>
<organism evidence="5 6">
    <name type="scientific">Lacibacterium aquatile</name>
    <dbReference type="NCBI Taxonomy" id="1168082"/>
    <lineage>
        <taxon>Bacteria</taxon>
        <taxon>Pseudomonadati</taxon>
        <taxon>Pseudomonadota</taxon>
        <taxon>Alphaproteobacteria</taxon>
        <taxon>Rhodospirillales</taxon>
        <taxon>Rhodospirillaceae</taxon>
    </lineage>
</organism>
<dbReference type="PANTHER" id="PTHR43537">
    <property type="entry name" value="TRANSCRIPTIONAL REGULATOR, GNTR FAMILY"/>
    <property type="match status" value="1"/>
</dbReference>
<dbReference type="SMART" id="SM00895">
    <property type="entry name" value="FCD"/>
    <property type="match status" value="2"/>
</dbReference>
<keyword evidence="6" id="KW-1185">Reference proteome</keyword>
<dbReference type="SUPFAM" id="SSF48008">
    <property type="entry name" value="GntR ligand-binding domain-like"/>
    <property type="match status" value="2"/>
</dbReference>
<dbReference type="InterPro" id="IPR036390">
    <property type="entry name" value="WH_DNA-bd_sf"/>
</dbReference>
<comment type="caution">
    <text evidence="5">The sequence shown here is derived from an EMBL/GenBank/DDBJ whole genome shotgun (WGS) entry which is preliminary data.</text>
</comment>
<name>A0ABW5DMF2_9PROT</name>
<dbReference type="InterPro" id="IPR000524">
    <property type="entry name" value="Tscrpt_reg_HTH_GntR"/>
</dbReference>
<reference evidence="6" key="1">
    <citation type="journal article" date="2019" name="Int. J. Syst. Evol. Microbiol.">
        <title>The Global Catalogue of Microorganisms (GCM) 10K type strain sequencing project: providing services to taxonomists for standard genome sequencing and annotation.</title>
        <authorList>
            <consortium name="The Broad Institute Genomics Platform"/>
            <consortium name="The Broad Institute Genome Sequencing Center for Infectious Disease"/>
            <person name="Wu L."/>
            <person name="Ma J."/>
        </authorList>
    </citation>
    <scope>NUCLEOTIDE SEQUENCE [LARGE SCALE GENOMIC DNA]</scope>
    <source>
        <strain evidence="6">CGMCC 1.19062</strain>
    </source>
</reference>
<dbReference type="Gene3D" id="1.10.10.10">
    <property type="entry name" value="Winged helix-like DNA-binding domain superfamily/Winged helix DNA-binding domain"/>
    <property type="match status" value="2"/>
</dbReference>
<dbReference type="Proteomes" id="UP001597295">
    <property type="component" value="Unassembled WGS sequence"/>
</dbReference>
<feature type="domain" description="HTH gntR-type" evidence="4">
    <location>
        <begin position="252"/>
        <end position="319"/>
    </location>
</feature>
<dbReference type="Pfam" id="PF07729">
    <property type="entry name" value="FCD"/>
    <property type="match status" value="2"/>
</dbReference>
<evidence type="ECO:0000259" key="4">
    <source>
        <dbReference type="PROSITE" id="PS50949"/>
    </source>
</evidence>
<evidence type="ECO:0000256" key="2">
    <source>
        <dbReference type="ARBA" id="ARBA00023125"/>
    </source>
</evidence>
<dbReference type="RefSeq" id="WP_379874819.1">
    <property type="nucleotide sequence ID" value="NZ_JBHUIP010000003.1"/>
</dbReference>
<dbReference type="PROSITE" id="PS50949">
    <property type="entry name" value="HTH_GNTR"/>
    <property type="match status" value="2"/>
</dbReference>
<gene>
    <name evidence="5" type="ORF">ACFSM5_03335</name>
</gene>
<evidence type="ECO:0000313" key="6">
    <source>
        <dbReference type="Proteomes" id="UP001597295"/>
    </source>
</evidence>
<keyword evidence="3" id="KW-0804">Transcription</keyword>
<dbReference type="InterPro" id="IPR011711">
    <property type="entry name" value="GntR_C"/>
</dbReference>
<accession>A0ABW5DMF2</accession>
<feature type="domain" description="HTH gntR-type" evidence="4">
    <location>
        <begin position="25"/>
        <end position="92"/>
    </location>
</feature>
<dbReference type="InterPro" id="IPR008920">
    <property type="entry name" value="TF_FadR/GntR_C"/>
</dbReference>